<protein>
    <submittedName>
        <fullName evidence="1">Transmembrane protein, putative</fullName>
    </submittedName>
</protein>
<dbReference type="EMBL" id="BJWL01000027">
    <property type="protein sequence ID" value="GFZ18669.1"/>
    <property type="molecule type" value="Genomic_DNA"/>
</dbReference>
<keyword evidence="2" id="KW-1185">Reference proteome</keyword>
<keyword evidence="1" id="KW-0812">Transmembrane</keyword>
<organism evidence="1 2">
    <name type="scientific">Actinidia rufa</name>
    <dbReference type="NCBI Taxonomy" id="165716"/>
    <lineage>
        <taxon>Eukaryota</taxon>
        <taxon>Viridiplantae</taxon>
        <taxon>Streptophyta</taxon>
        <taxon>Embryophyta</taxon>
        <taxon>Tracheophyta</taxon>
        <taxon>Spermatophyta</taxon>
        <taxon>Magnoliopsida</taxon>
        <taxon>eudicotyledons</taxon>
        <taxon>Gunneridae</taxon>
        <taxon>Pentapetalae</taxon>
        <taxon>asterids</taxon>
        <taxon>Ericales</taxon>
        <taxon>Actinidiaceae</taxon>
        <taxon>Actinidia</taxon>
    </lineage>
</organism>
<dbReference type="OrthoDB" id="1740039at2759"/>
<accession>A0A7J0H6J7</accession>
<dbReference type="PANTHER" id="PTHR31362:SF0">
    <property type="entry name" value="EXOSTOSIN DOMAIN-CONTAINING PROTEIN-RELATED"/>
    <property type="match status" value="1"/>
</dbReference>
<reference evidence="1 2" key="1">
    <citation type="submission" date="2019-07" db="EMBL/GenBank/DDBJ databases">
        <title>De Novo Assembly of kiwifruit Actinidia rufa.</title>
        <authorList>
            <person name="Sugita-Konishi S."/>
            <person name="Sato K."/>
            <person name="Mori E."/>
            <person name="Abe Y."/>
            <person name="Kisaki G."/>
            <person name="Hamano K."/>
            <person name="Suezawa K."/>
            <person name="Otani M."/>
            <person name="Fukuda T."/>
            <person name="Manabe T."/>
            <person name="Gomi K."/>
            <person name="Tabuchi M."/>
            <person name="Akimitsu K."/>
            <person name="Kataoka I."/>
        </authorList>
    </citation>
    <scope>NUCLEOTIDE SEQUENCE [LARGE SCALE GENOMIC DNA]</scope>
    <source>
        <strain evidence="2">cv. Fuchu</strain>
    </source>
</reference>
<dbReference type="AlphaFoldDB" id="A0A7J0H6J7"/>
<comment type="caution">
    <text evidence="1">The sequence shown here is derived from an EMBL/GenBank/DDBJ whole genome shotgun (WGS) entry which is preliminary data.</text>
</comment>
<dbReference type="InterPro" id="IPR005049">
    <property type="entry name" value="STL-like"/>
</dbReference>
<keyword evidence="1" id="KW-0472">Membrane</keyword>
<sequence length="167" mass="18733">MNPDFDPSKSQIRWRSNIQVYLNNIPQSLTHSKGSPKSLTQTVTEFTTTRSRGSRLVGLSSKKIATVAALFFLSNVGDTTALLCFESQAQKLEKIDFPQIDLNSIEPITDKSSPYANFQTDQWIVLSVSDYPTDSLKKLAKIREWQSLVIGNSKTPGVWNLRDLPQV</sequence>
<proteinExistence type="predicted"/>
<gene>
    <name evidence="1" type="ORF">Acr_27g0004080</name>
</gene>
<dbReference type="PANTHER" id="PTHR31362">
    <property type="entry name" value="GLYCOSYLTRANSFERASE STELLO1-RELATED"/>
    <property type="match status" value="1"/>
</dbReference>
<evidence type="ECO:0000313" key="2">
    <source>
        <dbReference type="Proteomes" id="UP000585474"/>
    </source>
</evidence>
<dbReference type="Proteomes" id="UP000585474">
    <property type="component" value="Unassembled WGS sequence"/>
</dbReference>
<name>A0A7J0H6J7_9ERIC</name>
<evidence type="ECO:0000313" key="1">
    <source>
        <dbReference type="EMBL" id="GFZ18669.1"/>
    </source>
</evidence>